<reference evidence="2 3" key="1">
    <citation type="journal article" date="2015" name="Nature">
        <title>rRNA introns, odd ribosomes, and small enigmatic genomes across a large radiation of phyla.</title>
        <authorList>
            <person name="Brown C.T."/>
            <person name="Hug L.A."/>
            <person name="Thomas B.C."/>
            <person name="Sharon I."/>
            <person name="Castelle C.J."/>
            <person name="Singh A."/>
            <person name="Wilkins M.J."/>
            <person name="Williams K.H."/>
            <person name="Banfield J.F."/>
        </authorList>
    </citation>
    <scope>NUCLEOTIDE SEQUENCE [LARGE SCALE GENOMIC DNA]</scope>
</reference>
<dbReference type="CDD" id="cd02440">
    <property type="entry name" value="AdoMet_MTases"/>
    <property type="match status" value="1"/>
</dbReference>
<proteinExistence type="predicted"/>
<keyword evidence="2" id="KW-0489">Methyltransferase</keyword>
<dbReference type="GO" id="GO:0008168">
    <property type="term" value="F:methyltransferase activity"/>
    <property type="evidence" value="ECO:0007669"/>
    <property type="project" value="UniProtKB-KW"/>
</dbReference>
<feature type="domain" description="Methyltransferase type 12" evidence="1">
    <location>
        <begin position="54"/>
        <end position="162"/>
    </location>
</feature>
<dbReference type="AlphaFoldDB" id="A0A0G1L6C2"/>
<name>A0A0G1L6C2_9BACT</name>
<dbReference type="Pfam" id="PF08242">
    <property type="entry name" value="Methyltransf_12"/>
    <property type="match status" value="1"/>
</dbReference>
<evidence type="ECO:0000313" key="2">
    <source>
        <dbReference type="EMBL" id="KKT91360.1"/>
    </source>
</evidence>
<evidence type="ECO:0000259" key="1">
    <source>
        <dbReference type="Pfam" id="PF08242"/>
    </source>
</evidence>
<evidence type="ECO:0000313" key="3">
    <source>
        <dbReference type="Proteomes" id="UP000033966"/>
    </source>
</evidence>
<dbReference type="InterPro" id="IPR029063">
    <property type="entry name" value="SAM-dependent_MTases_sf"/>
</dbReference>
<organism evidence="2 3">
    <name type="scientific">Candidatus Jorgensenbacteria bacterium GW2011_GWA2_45_13</name>
    <dbReference type="NCBI Taxonomy" id="1618662"/>
    <lineage>
        <taxon>Bacteria</taxon>
        <taxon>Candidatus Joergenseniibacteriota</taxon>
    </lineage>
</organism>
<dbReference type="Proteomes" id="UP000033966">
    <property type="component" value="Unassembled WGS sequence"/>
</dbReference>
<dbReference type="Gene3D" id="3.40.50.150">
    <property type="entry name" value="Vaccinia Virus protein VP39"/>
    <property type="match status" value="1"/>
</dbReference>
<accession>A0A0G1L6C2</accession>
<dbReference type="InterPro" id="IPR013217">
    <property type="entry name" value="Methyltransf_12"/>
</dbReference>
<comment type="caution">
    <text evidence="2">The sequence shown here is derived from an EMBL/GenBank/DDBJ whole genome shotgun (WGS) entry which is preliminary data.</text>
</comment>
<keyword evidence="2" id="KW-0808">Transferase</keyword>
<protein>
    <submittedName>
        <fullName evidence="2">Methyltransferase type 11</fullName>
    </submittedName>
</protein>
<gene>
    <name evidence="2" type="ORF">UW92_C0013G0009</name>
</gene>
<sequence>MNSIMPNQKNIQTKNLKIPSFWHFGKNVIGLKESVTSYIKRLPLSLPASPEIFESGCGNGTISLSFLERWPDAHFVATETDGWMLLAAARAAQKKGISTDKLELGEADMNNPQIITFLDREESIRLRPESFDLIITSTALERTDLEASLPVLLRLLKPGGYFMNFGVRGNIVGKILSFFYHFSIVPETTLSDALKVNRCTDIREFSFAFDEFPASVLFKGTLAQKMN</sequence>
<dbReference type="GO" id="GO:0032259">
    <property type="term" value="P:methylation"/>
    <property type="evidence" value="ECO:0007669"/>
    <property type="project" value="UniProtKB-KW"/>
</dbReference>
<dbReference type="SUPFAM" id="SSF53335">
    <property type="entry name" value="S-adenosyl-L-methionine-dependent methyltransferases"/>
    <property type="match status" value="1"/>
</dbReference>
<dbReference type="EMBL" id="LCKF01000013">
    <property type="protein sequence ID" value="KKT91360.1"/>
    <property type="molecule type" value="Genomic_DNA"/>
</dbReference>